<proteinExistence type="predicted"/>
<keyword evidence="2" id="KW-1185">Reference proteome</keyword>
<sequence length="81" mass="8704">MNVKGLLGFNLVGDYVFDHDAQHFGRSAAATSVVCVLGFDVEVKTLEKNCNREGDASSCNGSGRTVDAISARIRYPRTASH</sequence>
<comment type="caution">
    <text evidence="1">The sequence shown here is derived from an EMBL/GenBank/DDBJ whole genome shotgun (WGS) entry which is preliminary data.</text>
</comment>
<dbReference type="Proteomes" id="UP001259832">
    <property type="component" value="Unassembled WGS sequence"/>
</dbReference>
<dbReference type="AlphaFoldDB" id="A0AAD9G5J0"/>
<protein>
    <submittedName>
        <fullName evidence="1">Uncharacterized protein</fullName>
    </submittedName>
</protein>
<evidence type="ECO:0000313" key="2">
    <source>
        <dbReference type="Proteomes" id="UP001259832"/>
    </source>
</evidence>
<evidence type="ECO:0000313" key="1">
    <source>
        <dbReference type="EMBL" id="KAK1932222.1"/>
    </source>
</evidence>
<organism evidence="1 2">
    <name type="scientific">Phytophthora citrophthora</name>
    <dbReference type="NCBI Taxonomy" id="4793"/>
    <lineage>
        <taxon>Eukaryota</taxon>
        <taxon>Sar</taxon>
        <taxon>Stramenopiles</taxon>
        <taxon>Oomycota</taxon>
        <taxon>Peronosporomycetes</taxon>
        <taxon>Peronosporales</taxon>
        <taxon>Peronosporaceae</taxon>
        <taxon>Phytophthora</taxon>
    </lineage>
</organism>
<dbReference type="EMBL" id="JASMQC010000030">
    <property type="protein sequence ID" value="KAK1932222.1"/>
    <property type="molecule type" value="Genomic_DNA"/>
</dbReference>
<accession>A0AAD9G5J0</accession>
<name>A0AAD9G5J0_9STRA</name>
<gene>
    <name evidence="1" type="ORF">P3T76_012216</name>
</gene>
<reference evidence="1" key="1">
    <citation type="submission" date="2023-08" db="EMBL/GenBank/DDBJ databases">
        <title>Reference Genome Resource for the Citrus Pathogen Phytophthora citrophthora.</title>
        <authorList>
            <person name="Moller H."/>
            <person name="Coetzee B."/>
            <person name="Rose L.J."/>
            <person name="Van Niekerk J.M."/>
        </authorList>
    </citation>
    <scope>NUCLEOTIDE SEQUENCE</scope>
    <source>
        <strain evidence="1">STE-U-9442</strain>
    </source>
</reference>